<name>A0A507AKB6_9PEZI</name>
<gene>
    <name evidence="1" type="ORF">E0L32_008859</name>
</gene>
<sequence length="700" mass="79640">MHGLWSRAARAHSCHCKICIRSTAPIARPSVTPAPKPRNFSTVSHEALRKLESICYQQPRRFNTSQNHDEICRIYRSRRKPLPRAGLVVGLNALQEALLLEESRMPFQRREVRNPVQLARAADATNRLVENLLEELYRAQHPDDPAAQQAAKQSLDSAWTGIRLLRSEGYPRYRHPDLDSEDAISLRRELTQANNSLFADWERCKKAALSTLPRTGFYRRPKHLSIPTHFISKICYNLLVSSVPLSIHNYNNLLLGFLRVKEPAYAQIVADALHHHTLLRPTQQTHICLLHHYQVKEDMRGFYRMIRNLMALDTHGPRIRRKSLKDVQSSSALRTWALTSDVSFRNGIVMERARRNQGVYEAMIRGLLFFNQSKDAALVYAACLAESHSLSSHLVLQLANRISANYDREGADVLIRALTGKPVELQALLLHDDTSTSKLSHTKRLCRALERVLELRRIGLPGEIWPISAQRRQTLANALFLANAREHCRVLDIFLAQFGHKLGRGKASDSMATDMIGRLLVWRGAQLQNERERRHYIRMATFHHLICKIGASERALANLAFDFIRTLTRPDERGLRPLLTNGSLLPAQQALLGMLQEQQFQRLVVSALSVGEKLAQSVNWEVSRILSQDVRERIRRIYGPLVEIPLEIILDARAEHLNAQTRSKTQFVEEGVAMSSPRQGYSSTQPFGIFGQAITPQMNG</sequence>
<accession>A0A507AKB6</accession>
<evidence type="ECO:0000313" key="2">
    <source>
        <dbReference type="Proteomes" id="UP000319257"/>
    </source>
</evidence>
<proteinExistence type="predicted"/>
<dbReference type="OrthoDB" id="185373at2759"/>
<dbReference type="EMBL" id="SKBQ01000060">
    <property type="protein sequence ID" value="TPX10012.1"/>
    <property type="molecule type" value="Genomic_DNA"/>
</dbReference>
<evidence type="ECO:0008006" key="3">
    <source>
        <dbReference type="Google" id="ProtNLM"/>
    </source>
</evidence>
<dbReference type="InParanoid" id="A0A507AKB6"/>
<evidence type="ECO:0000313" key="1">
    <source>
        <dbReference type="EMBL" id="TPX10012.1"/>
    </source>
</evidence>
<dbReference type="AlphaFoldDB" id="A0A507AKB6"/>
<dbReference type="GeneID" id="41976306"/>
<reference evidence="1 2" key="1">
    <citation type="submission" date="2019-06" db="EMBL/GenBank/DDBJ databases">
        <title>Draft genome sequence of the filamentous fungus Phialemoniopsis curvata isolated from diesel fuel.</title>
        <authorList>
            <person name="Varaljay V.A."/>
            <person name="Lyon W.J."/>
            <person name="Crouch A.L."/>
            <person name="Drake C.E."/>
            <person name="Hollomon J.M."/>
            <person name="Nadeau L.J."/>
            <person name="Nunn H.S."/>
            <person name="Stevenson B.S."/>
            <person name="Bojanowski C.L."/>
            <person name="Crookes-Goodson W.J."/>
        </authorList>
    </citation>
    <scope>NUCLEOTIDE SEQUENCE [LARGE SCALE GENOMIC DNA]</scope>
    <source>
        <strain evidence="1 2">D216</strain>
    </source>
</reference>
<keyword evidence="2" id="KW-1185">Reference proteome</keyword>
<organism evidence="1 2">
    <name type="scientific">Thyridium curvatum</name>
    <dbReference type="NCBI Taxonomy" id="1093900"/>
    <lineage>
        <taxon>Eukaryota</taxon>
        <taxon>Fungi</taxon>
        <taxon>Dikarya</taxon>
        <taxon>Ascomycota</taxon>
        <taxon>Pezizomycotina</taxon>
        <taxon>Sordariomycetes</taxon>
        <taxon>Sordariomycetidae</taxon>
        <taxon>Thyridiales</taxon>
        <taxon>Thyridiaceae</taxon>
        <taxon>Thyridium</taxon>
    </lineage>
</organism>
<protein>
    <recommendedName>
        <fullName evidence="3">Pentatricopeptide repeat domain-containing protein</fullName>
    </recommendedName>
</protein>
<comment type="caution">
    <text evidence="1">The sequence shown here is derived from an EMBL/GenBank/DDBJ whole genome shotgun (WGS) entry which is preliminary data.</text>
</comment>
<dbReference type="Proteomes" id="UP000319257">
    <property type="component" value="Unassembled WGS sequence"/>
</dbReference>
<dbReference type="RefSeq" id="XP_030991723.1">
    <property type="nucleotide sequence ID" value="XM_031143760.1"/>
</dbReference>